<keyword evidence="1" id="KW-1133">Transmembrane helix</keyword>
<evidence type="ECO:0000256" key="1">
    <source>
        <dbReference type="SAM" id="Phobius"/>
    </source>
</evidence>
<name>A0A0N8HZW7_9EURY</name>
<evidence type="ECO:0000313" key="2">
    <source>
        <dbReference type="EMBL" id="KPN30659.1"/>
    </source>
</evidence>
<dbReference type="RefSeq" id="WP_054583564.1">
    <property type="nucleotide sequence ID" value="NZ_LGUC01000001.1"/>
</dbReference>
<dbReference type="Proteomes" id="UP000050535">
    <property type="component" value="Unassembled WGS sequence"/>
</dbReference>
<dbReference type="AlphaFoldDB" id="A0A0N8HZW7"/>
<keyword evidence="3" id="KW-1185">Reference proteome</keyword>
<feature type="transmembrane region" description="Helical" evidence="1">
    <location>
        <begin position="39"/>
        <end position="62"/>
    </location>
</feature>
<organism evidence="2 3">
    <name type="scientific">Halolamina pelagica</name>
    <dbReference type="NCBI Taxonomy" id="699431"/>
    <lineage>
        <taxon>Archaea</taxon>
        <taxon>Methanobacteriati</taxon>
        <taxon>Methanobacteriota</taxon>
        <taxon>Stenosarchaea group</taxon>
        <taxon>Halobacteria</taxon>
        <taxon>Halobacteriales</taxon>
        <taxon>Haloferacaceae</taxon>
    </lineage>
</organism>
<accession>A0A0N8HZW7</accession>
<comment type="caution">
    <text evidence="2">The sequence shown here is derived from an EMBL/GenBank/DDBJ whole genome shotgun (WGS) entry which is preliminary data.</text>
</comment>
<proteinExistence type="predicted"/>
<gene>
    <name evidence="2" type="ORF">SY89_01395</name>
</gene>
<sequence length="68" mass="7333">MEFENVLRDWLLGLIAALLAAIALSTTPAGEAYLGVLEPLVIVLALVTFLAFVLVTGAFFIYTASFRD</sequence>
<dbReference type="EMBL" id="LGUC01000001">
    <property type="protein sequence ID" value="KPN30659.1"/>
    <property type="molecule type" value="Genomic_DNA"/>
</dbReference>
<evidence type="ECO:0000313" key="3">
    <source>
        <dbReference type="Proteomes" id="UP000050535"/>
    </source>
</evidence>
<reference evidence="3" key="1">
    <citation type="submission" date="2013-11" db="EMBL/GenBank/DDBJ databases">
        <authorList>
            <person name="Hoang H.T."/>
            <person name="Killian M.L."/>
            <person name="Madson D.M."/>
            <person name="Arruda P.H.E."/>
            <person name="Sun D."/>
            <person name="Schwartz K.J."/>
            <person name="Yoon K."/>
        </authorList>
    </citation>
    <scope>NUCLEOTIDE SEQUENCE [LARGE SCALE GENOMIC DNA]</scope>
    <source>
        <strain evidence="3">CDK2</strain>
    </source>
</reference>
<keyword evidence="1" id="KW-0812">Transmembrane</keyword>
<protein>
    <submittedName>
        <fullName evidence="2">Uncharacterized protein</fullName>
    </submittedName>
</protein>
<keyword evidence="1" id="KW-0472">Membrane</keyword>